<dbReference type="Proteomes" id="UP000504714">
    <property type="component" value="Unassembled WGS sequence"/>
</dbReference>
<evidence type="ECO:0000256" key="1">
    <source>
        <dbReference type="PROSITE-ProRule" id="PRU01076"/>
    </source>
</evidence>
<evidence type="ECO:0000313" key="3">
    <source>
        <dbReference type="EMBL" id="GFN47249.1"/>
    </source>
</evidence>
<dbReference type="Pfam" id="PF04014">
    <property type="entry name" value="MazE_antitoxin"/>
    <property type="match status" value="1"/>
</dbReference>
<protein>
    <submittedName>
        <fullName evidence="3">Looped-hinge helix DNA binding domain AbrB family</fullName>
    </submittedName>
</protein>
<dbReference type="SUPFAM" id="SSF89447">
    <property type="entry name" value="AbrB/MazE/MraZ-like"/>
    <property type="match status" value="1"/>
</dbReference>
<dbReference type="InterPro" id="IPR007159">
    <property type="entry name" value="SpoVT-AbrB_dom"/>
</dbReference>
<dbReference type="NCBIfam" id="TIGR01439">
    <property type="entry name" value="lp_hng_hel_AbrB"/>
    <property type="match status" value="1"/>
</dbReference>
<dbReference type="AlphaFoldDB" id="A0A6L2ZRT8"/>
<accession>A0A6L2ZRT8</accession>
<dbReference type="GO" id="GO:0003677">
    <property type="term" value="F:DNA binding"/>
    <property type="evidence" value="ECO:0007669"/>
    <property type="project" value="UniProtKB-UniRule"/>
</dbReference>
<comment type="caution">
    <text evidence="3">The sequence shown here is derived from an EMBL/GenBank/DDBJ whole genome shotgun (WGS) entry which is preliminary data.</text>
</comment>
<evidence type="ECO:0000259" key="2">
    <source>
        <dbReference type="PROSITE" id="PS51740"/>
    </source>
</evidence>
<dbReference type="SMART" id="SM00966">
    <property type="entry name" value="SpoVT_AbrB"/>
    <property type="match status" value="1"/>
</dbReference>
<proteinExistence type="predicted"/>
<organism evidence="3 4">
    <name type="scientific">Candidatus Regiella insecticola</name>
    <dbReference type="NCBI Taxonomy" id="138073"/>
    <lineage>
        <taxon>Bacteria</taxon>
        <taxon>Pseudomonadati</taxon>
        <taxon>Pseudomonadota</taxon>
        <taxon>Gammaproteobacteria</taxon>
        <taxon>Enterobacterales</taxon>
        <taxon>Enterobacteriaceae</taxon>
        <taxon>aphid secondary symbionts</taxon>
        <taxon>Candidatus Regiella</taxon>
    </lineage>
</organism>
<name>A0A6L2ZRT8_9ENTR</name>
<dbReference type="Gene3D" id="2.10.260.10">
    <property type="match status" value="1"/>
</dbReference>
<keyword evidence="1" id="KW-0238">DNA-binding</keyword>
<dbReference type="InterPro" id="IPR037914">
    <property type="entry name" value="SpoVT-AbrB_sf"/>
</dbReference>
<reference evidence="3 4" key="1">
    <citation type="submission" date="2020-06" db="EMBL/GenBank/DDBJ databases">
        <title>The genome sequence of Candidatus Regiella insecticola strain Tut.</title>
        <authorList>
            <person name="Nikoh N."/>
            <person name="Tsuchida T."/>
            <person name="Koga R."/>
            <person name="Oshima K."/>
            <person name="Hattori M."/>
            <person name="Fukatsu T."/>
        </authorList>
    </citation>
    <scope>NUCLEOTIDE SEQUENCE [LARGE SCALE GENOMIC DNA]</scope>
    <source>
        <strain evidence="3 4">Tut</strain>
    </source>
</reference>
<sequence length="85" mass="9246">MEKQNMVTATLTSKGQITIPSQIRTSLGIAAGDRIEFVEEENGKYSIMAATHSVKDLKGLIRRPAVLVSIEDMNRAIEMNGAAAR</sequence>
<dbReference type="PROSITE" id="PS51740">
    <property type="entry name" value="SPOVT_ABRB"/>
    <property type="match status" value="1"/>
</dbReference>
<evidence type="ECO:0000313" key="4">
    <source>
        <dbReference type="Proteomes" id="UP000504714"/>
    </source>
</evidence>
<feature type="domain" description="SpoVT-AbrB" evidence="2">
    <location>
        <begin position="6"/>
        <end position="52"/>
    </location>
</feature>
<dbReference type="EMBL" id="BLXO01000008">
    <property type="protein sequence ID" value="GFN47249.1"/>
    <property type="molecule type" value="Genomic_DNA"/>
</dbReference>
<gene>
    <name evidence="3" type="ORF">RINTU1_32320</name>
</gene>